<reference evidence="2 3" key="1">
    <citation type="submission" date="2019-06" db="EMBL/GenBank/DDBJ databases">
        <title>Draft genomes of female and male turbot (Scophthalmus maximus).</title>
        <authorList>
            <person name="Xu H."/>
            <person name="Xu X.-W."/>
            <person name="Shao C."/>
            <person name="Chen S."/>
        </authorList>
    </citation>
    <scope>NUCLEOTIDE SEQUENCE [LARGE SCALE GENOMIC DNA]</scope>
    <source>
        <strain evidence="2">Ysfricsl-2016a</strain>
        <tissue evidence="2">Blood</tissue>
    </source>
</reference>
<sequence length="79" mass="8953">MIRCFFFVGMRDELHNNTAATDIYEPPGQSRRSQKRSGAQGPAGYRRLADRLVESERSPPVKMRSSPIKCTSVKGNRRV</sequence>
<name>A0A6A4SFC9_SCOMX</name>
<comment type="caution">
    <text evidence="2">The sequence shown here is derived from an EMBL/GenBank/DDBJ whole genome shotgun (WGS) entry which is preliminary data.</text>
</comment>
<dbReference type="Proteomes" id="UP000438429">
    <property type="component" value="Unassembled WGS sequence"/>
</dbReference>
<dbReference type="AlphaFoldDB" id="A0A6A4SFC9"/>
<proteinExistence type="predicted"/>
<feature type="compositionally biased region" description="Basic and acidic residues" evidence="1">
    <location>
        <begin position="47"/>
        <end position="59"/>
    </location>
</feature>
<evidence type="ECO:0000313" key="3">
    <source>
        <dbReference type="Proteomes" id="UP000438429"/>
    </source>
</evidence>
<evidence type="ECO:0000256" key="1">
    <source>
        <dbReference type="SAM" id="MobiDB-lite"/>
    </source>
</evidence>
<gene>
    <name evidence="2" type="ORF">F2P81_018237</name>
</gene>
<protein>
    <submittedName>
        <fullName evidence="2">Uncharacterized protein</fullName>
    </submittedName>
</protein>
<accession>A0A6A4SFC9</accession>
<organism evidence="2 3">
    <name type="scientific">Scophthalmus maximus</name>
    <name type="common">Turbot</name>
    <name type="synonym">Psetta maxima</name>
    <dbReference type="NCBI Taxonomy" id="52904"/>
    <lineage>
        <taxon>Eukaryota</taxon>
        <taxon>Metazoa</taxon>
        <taxon>Chordata</taxon>
        <taxon>Craniata</taxon>
        <taxon>Vertebrata</taxon>
        <taxon>Euteleostomi</taxon>
        <taxon>Actinopterygii</taxon>
        <taxon>Neopterygii</taxon>
        <taxon>Teleostei</taxon>
        <taxon>Neoteleostei</taxon>
        <taxon>Acanthomorphata</taxon>
        <taxon>Carangaria</taxon>
        <taxon>Pleuronectiformes</taxon>
        <taxon>Pleuronectoidei</taxon>
        <taxon>Scophthalmidae</taxon>
        <taxon>Scophthalmus</taxon>
    </lineage>
</organism>
<evidence type="ECO:0000313" key="2">
    <source>
        <dbReference type="EMBL" id="KAF0029132.1"/>
    </source>
</evidence>
<dbReference type="EMBL" id="VEVO01000016">
    <property type="protein sequence ID" value="KAF0029132.1"/>
    <property type="molecule type" value="Genomic_DNA"/>
</dbReference>
<feature type="region of interest" description="Disordered" evidence="1">
    <location>
        <begin position="19"/>
        <end position="79"/>
    </location>
</feature>